<comment type="caution">
    <text evidence="1">The sequence shown here is derived from an EMBL/GenBank/DDBJ whole genome shotgun (WGS) entry which is preliminary data.</text>
</comment>
<reference evidence="1 2" key="1">
    <citation type="submission" date="2024-02" db="EMBL/GenBank/DDBJ databases">
        <authorList>
            <person name="Chen Y."/>
            <person name="Shah S."/>
            <person name="Dougan E. K."/>
            <person name="Thang M."/>
            <person name="Chan C."/>
        </authorList>
    </citation>
    <scope>NUCLEOTIDE SEQUENCE [LARGE SCALE GENOMIC DNA]</scope>
</reference>
<sequence length="145" mass="15887">MVQVHWLGQCAPGISLHLPDDVLHVINTGSAGHVPKRLPTHGEVPYSGTLCGRTGDVCMGAKCATQHLVQSHSWEMLGDMNQNIRKLCEAVKLDDSHAVNYLQSVCCGRHQGLLVFVLAQVTVSFQWKLEPQAFGGNQVSKSHRH</sequence>
<protein>
    <submittedName>
        <fullName evidence="1">Uncharacterized protein</fullName>
    </submittedName>
</protein>
<evidence type="ECO:0000313" key="2">
    <source>
        <dbReference type="Proteomes" id="UP001642464"/>
    </source>
</evidence>
<keyword evidence="2" id="KW-1185">Reference proteome</keyword>
<dbReference type="Proteomes" id="UP001642464">
    <property type="component" value="Unassembled WGS sequence"/>
</dbReference>
<dbReference type="EMBL" id="CAXAMM010017125">
    <property type="protein sequence ID" value="CAK9040443.1"/>
    <property type="molecule type" value="Genomic_DNA"/>
</dbReference>
<organism evidence="1 2">
    <name type="scientific">Durusdinium trenchii</name>
    <dbReference type="NCBI Taxonomy" id="1381693"/>
    <lineage>
        <taxon>Eukaryota</taxon>
        <taxon>Sar</taxon>
        <taxon>Alveolata</taxon>
        <taxon>Dinophyceae</taxon>
        <taxon>Suessiales</taxon>
        <taxon>Symbiodiniaceae</taxon>
        <taxon>Durusdinium</taxon>
    </lineage>
</organism>
<proteinExistence type="predicted"/>
<evidence type="ECO:0000313" key="1">
    <source>
        <dbReference type="EMBL" id="CAK9040443.1"/>
    </source>
</evidence>
<gene>
    <name evidence="1" type="ORF">SCF082_LOCUS23528</name>
</gene>
<name>A0ABP0LP44_9DINO</name>
<accession>A0ABP0LP44</accession>